<name>A0A1V2IEV8_9ACTN</name>
<feature type="transmembrane region" description="Helical" evidence="7">
    <location>
        <begin position="118"/>
        <end position="142"/>
    </location>
</feature>
<keyword evidence="3" id="KW-1003">Cell membrane</keyword>
<dbReference type="Gene3D" id="1.10.3720.10">
    <property type="entry name" value="MetI-like"/>
    <property type="match status" value="1"/>
</dbReference>
<comment type="similarity">
    <text evidence="7">Belongs to the binding-protein-dependent transport system permease family.</text>
</comment>
<dbReference type="GO" id="GO:0055085">
    <property type="term" value="P:transmembrane transport"/>
    <property type="evidence" value="ECO:0007669"/>
    <property type="project" value="InterPro"/>
</dbReference>
<organism evidence="9 10">
    <name type="scientific">Pseudofrankia asymbiotica</name>
    <dbReference type="NCBI Taxonomy" id="1834516"/>
    <lineage>
        <taxon>Bacteria</taxon>
        <taxon>Bacillati</taxon>
        <taxon>Actinomycetota</taxon>
        <taxon>Actinomycetes</taxon>
        <taxon>Frankiales</taxon>
        <taxon>Frankiaceae</taxon>
        <taxon>Pseudofrankia</taxon>
    </lineage>
</organism>
<comment type="subcellular location">
    <subcellularLocation>
        <location evidence="1 7">Cell membrane</location>
        <topology evidence="1 7">Multi-pass membrane protein</topology>
    </subcellularLocation>
</comment>
<dbReference type="Proteomes" id="UP000188929">
    <property type="component" value="Unassembled WGS sequence"/>
</dbReference>
<evidence type="ECO:0000256" key="1">
    <source>
        <dbReference type="ARBA" id="ARBA00004651"/>
    </source>
</evidence>
<evidence type="ECO:0000256" key="5">
    <source>
        <dbReference type="ARBA" id="ARBA00022989"/>
    </source>
</evidence>
<keyword evidence="6 7" id="KW-0472">Membrane</keyword>
<dbReference type="Pfam" id="PF00528">
    <property type="entry name" value="BPD_transp_1"/>
    <property type="match status" value="1"/>
</dbReference>
<sequence>MSTEVTTDSKAADSAATGAAPASPALVSAPTAVDATVILAGGRTRARTFSWSRVAYGVLGLILSAAIWELVSCLKDDPVILPTVQKTVSTFWDYLTQKYPAVQGKTLWRHALVSAARILAGWGAGVVIGVALGGVMASVRVIRYLLDPIIEISRPLPPLAFIPLFIVWFGIGETPKFILILIGVVPVMIIATVSALDAVPKELVQASRSLGASPLWSLLTVRLRSALPGIITGMRLAMGGAWTSIVAVELIAATSGLGYLINNAGVNLQTPLVLSGILAISVLGITFDGLLRLLHRFADPTSR</sequence>
<evidence type="ECO:0000313" key="10">
    <source>
        <dbReference type="Proteomes" id="UP000188929"/>
    </source>
</evidence>
<dbReference type="PANTHER" id="PTHR30151">
    <property type="entry name" value="ALKANE SULFONATE ABC TRANSPORTER-RELATED, MEMBRANE SUBUNIT"/>
    <property type="match status" value="1"/>
</dbReference>
<comment type="caution">
    <text evidence="9">The sequence shown here is derived from an EMBL/GenBank/DDBJ whole genome shotgun (WGS) entry which is preliminary data.</text>
</comment>
<dbReference type="AlphaFoldDB" id="A0A1V2IEV8"/>
<dbReference type="GO" id="GO:0005886">
    <property type="term" value="C:plasma membrane"/>
    <property type="evidence" value="ECO:0007669"/>
    <property type="project" value="UniProtKB-SubCell"/>
</dbReference>
<dbReference type="CDD" id="cd06261">
    <property type="entry name" value="TM_PBP2"/>
    <property type="match status" value="1"/>
</dbReference>
<protein>
    <submittedName>
        <fullName evidence="9">ABC transporter permease</fullName>
    </submittedName>
</protein>
<evidence type="ECO:0000259" key="8">
    <source>
        <dbReference type="PROSITE" id="PS50928"/>
    </source>
</evidence>
<dbReference type="PANTHER" id="PTHR30151:SF0">
    <property type="entry name" value="ABC TRANSPORTER PERMEASE PROTEIN MJ0413-RELATED"/>
    <property type="match status" value="1"/>
</dbReference>
<evidence type="ECO:0000256" key="4">
    <source>
        <dbReference type="ARBA" id="ARBA00022692"/>
    </source>
</evidence>
<evidence type="ECO:0000256" key="6">
    <source>
        <dbReference type="ARBA" id="ARBA00023136"/>
    </source>
</evidence>
<evidence type="ECO:0000256" key="7">
    <source>
        <dbReference type="RuleBase" id="RU363032"/>
    </source>
</evidence>
<dbReference type="PROSITE" id="PS50928">
    <property type="entry name" value="ABC_TM1"/>
    <property type="match status" value="1"/>
</dbReference>
<feature type="transmembrane region" description="Helical" evidence="7">
    <location>
        <begin position="241"/>
        <end position="261"/>
    </location>
</feature>
<dbReference type="InterPro" id="IPR035906">
    <property type="entry name" value="MetI-like_sf"/>
</dbReference>
<keyword evidence="10" id="KW-1185">Reference proteome</keyword>
<keyword evidence="4 7" id="KW-0812">Transmembrane</keyword>
<gene>
    <name evidence="9" type="ORF">BL253_08505</name>
</gene>
<feature type="transmembrane region" description="Helical" evidence="7">
    <location>
        <begin position="154"/>
        <end position="171"/>
    </location>
</feature>
<dbReference type="STRING" id="1834516.BL253_08505"/>
<evidence type="ECO:0000313" key="9">
    <source>
        <dbReference type="EMBL" id="ONH31694.1"/>
    </source>
</evidence>
<dbReference type="EMBL" id="MOMC01000015">
    <property type="protein sequence ID" value="ONH31694.1"/>
    <property type="molecule type" value="Genomic_DNA"/>
</dbReference>
<proteinExistence type="inferred from homology"/>
<keyword evidence="5 7" id="KW-1133">Transmembrane helix</keyword>
<keyword evidence="2 7" id="KW-0813">Transport</keyword>
<dbReference type="SUPFAM" id="SSF161098">
    <property type="entry name" value="MetI-like"/>
    <property type="match status" value="1"/>
</dbReference>
<evidence type="ECO:0000256" key="3">
    <source>
        <dbReference type="ARBA" id="ARBA00022475"/>
    </source>
</evidence>
<feature type="transmembrane region" description="Helical" evidence="7">
    <location>
        <begin position="177"/>
        <end position="199"/>
    </location>
</feature>
<feature type="transmembrane region" description="Helical" evidence="7">
    <location>
        <begin position="54"/>
        <end position="71"/>
    </location>
</feature>
<accession>A0A1V2IEV8</accession>
<reference evidence="10" key="1">
    <citation type="submission" date="2016-10" db="EMBL/GenBank/DDBJ databases">
        <title>Frankia sp. NRRL B-16386 Genome sequencing.</title>
        <authorList>
            <person name="Ghodhbane-Gtari F."/>
            <person name="Swanson E."/>
            <person name="Gueddou A."/>
            <person name="Hezbri K."/>
            <person name="Ktari K."/>
            <person name="Nouioui I."/>
            <person name="Morris K."/>
            <person name="Simpson S."/>
            <person name="Abebe-Akele F."/>
            <person name="Thomas K."/>
            <person name="Gtari M."/>
            <person name="Tisa L.S."/>
        </authorList>
    </citation>
    <scope>NUCLEOTIDE SEQUENCE [LARGE SCALE GENOMIC DNA]</scope>
    <source>
        <strain evidence="10">NRRL B-16386</strain>
    </source>
</reference>
<feature type="domain" description="ABC transmembrane type-1" evidence="8">
    <location>
        <begin position="107"/>
        <end position="295"/>
    </location>
</feature>
<evidence type="ECO:0000256" key="2">
    <source>
        <dbReference type="ARBA" id="ARBA00022448"/>
    </source>
</evidence>
<dbReference type="InterPro" id="IPR000515">
    <property type="entry name" value="MetI-like"/>
</dbReference>
<feature type="transmembrane region" description="Helical" evidence="7">
    <location>
        <begin position="273"/>
        <end position="294"/>
    </location>
</feature>